<comment type="subcellular location">
    <subcellularLocation>
        <location evidence="1 10">Cytoplasm</location>
    </subcellularLocation>
</comment>
<dbReference type="Proteomes" id="UP000676506">
    <property type="component" value="Chromosome 1"/>
</dbReference>
<proteinExistence type="inferred from homology"/>
<feature type="domain" description="Ribosomal RNA small subunit methyltransferase E PUA-like" evidence="12">
    <location>
        <begin position="20"/>
        <end position="65"/>
    </location>
</feature>
<keyword evidence="4 10" id="KW-0698">rRNA processing</keyword>
<evidence type="ECO:0000259" key="12">
    <source>
        <dbReference type="Pfam" id="PF20260"/>
    </source>
</evidence>
<evidence type="ECO:0000256" key="4">
    <source>
        <dbReference type="ARBA" id="ARBA00022552"/>
    </source>
</evidence>
<dbReference type="EC" id="2.1.1.193" evidence="10"/>
<dbReference type="Pfam" id="PF20260">
    <property type="entry name" value="PUA_4"/>
    <property type="match status" value="1"/>
</dbReference>
<dbReference type="EMBL" id="CP072648">
    <property type="protein sequence ID" value="QUW02192.1"/>
    <property type="molecule type" value="Genomic_DNA"/>
</dbReference>
<dbReference type="GO" id="GO:0008168">
    <property type="term" value="F:methyltransferase activity"/>
    <property type="evidence" value="ECO:0007669"/>
    <property type="project" value="UniProtKB-KW"/>
</dbReference>
<gene>
    <name evidence="13" type="ORF">J8C06_07415</name>
</gene>
<keyword evidence="6 10" id="KW-0808">Transferase</keyword>
<dbReference type="PIRSF" id="PIRSF015601">
    <property type="entry name" value="MTase_slr0722"/>
    <property type="match status" value="1"/>
</dbReference>
<keyword evidence="3 10" id="KW-0963">Cytoplasm</keyword>
<comment type="similarity">
    <text evidence="2 10">Belongs to the RNA methyltransferase RsmE family.</text>
</comment>
<dbReference type="SUPFAM" id="SSF88697">
    <property type="entry name" value="PUA domain-like"/>
    <property type="match status" value="1"/>
</dbReference>
<comment type="catalytic activity">
    <reaction evidence="9 10">
        <text>uridine(1498) in 16S rRNA + S-adenosyl-L-methionine = N(3)-methyluridine(1498) in 16S rRNA + S-adenosyl-L-homocysteine + H(+)</text>
        <dbReference type="Rhea" id="RHEA:42920"/>
        <dbReference type="Rhea" id="RHEA-COMP:10283"/>
        <dbReference type="Rhea" id="RHEA-COMP:10284"/>
        <dbReference type="ChEBI" id="CHEBI:15378"/>
        <dbReference type="ChEBI" id="CHEBI:57856"/>
        <dbReference type="ChEBI" id="CHEBI:59789"/>
        <dbReference type="ChEBI" id="CHEBI:65315"/>
        <dbReference type="ChEBI" id="CHEBI:74502"/>
        <dbReference type="EC" id="2.1.1.193"/>
    </reaction>
</comment>
<keyword evidence="14" id="KW-1185">Reference proteome</keyword>
<dbReference type="InterPro" id="IPR046886">
    <property type="entry name" value="RsmE_MTase_dom"/>
</dbReference>
<dbReference type="InterPro" id="IPR029026">
    <property type="entry name" value="tRNA_m1G_MTases_N"/>
</dbReference>
<evidence type="ECO:0000256" key="10">
    <source>
        <dbReference type="PIRNR" id="PIRNR015601"/>
    </source>
</evidence>
<evidence type="ECO:0000256" key="2">
    <source>
        <dbReference type="ARBA" id="ARBA00005528"/>
    </source>
</evidence>
<dbReference type="SUPFAM" id="SSF75217">
    <property type="entry name" value="alpha/beta knot"/>
    <property type="match status" value="1"/>
</dbReference>
<dbReference type="NCBIfam" id="NF008692">
    <property type="entry name" value="PRK11713.1-5"/>
    <property type="match status" value="1"/>
</dbReference>
<organism evidence="13 14">
    <name type="scientific">Chloracidobacterium validum</name>
    <dbReference type="NCBI Taxonomy" id="2821543"/>
    <lineage>
        <taxon>Bacteria</taxon>
        <taxon>Pseudomonadati</taxon>
        <taxon>Acidobacteriota</taxon>
        <taxon>Terriglobia</taxon>
        <taxon>Terriglobales</taxon>
        <taxon>Acidobacteriaceae</taxon>
        <taxon>Chloracidobacterium</taxon>
    </lineage>
</organism>
<dbReference type="GO" id="GO:0032259">
    <property type="term" value="P:methylation"/>
    <property type="evidence" value="ECO:0007669"/>
    <property type="project" value="UniProtKB-KW"/>
</dbReference>
<dbReference type="NCBIfam" id="TIGR00046">
    <property type="entry name" value="RsmE family RNA methyltransferase"/>
    <property type="match status" value="1"/>
</dbReference>
<evidence type="ECO:0000256" key="6">
    <source>
        <dbReference type="ARBA" id="ARBA00022679"/>
    </source>
</evidence>
<dbReference type="Pfam" id="PF04452">
    <property type="entry name" value="Methyltrans_RNA"/>
    <property type="match status" value="1"/>
</dbReference>
<evidence type="ECO:0000259" key="11">
    <source>
        <dbReference type="Pfam" id="PF04452"/>
    </source>
</evidence>
<protein>
    <recommendedName>
        <fullName evidence="10">Ribosomal RNA small subunit methyltransferase E</fullName>
        <ecNumber evidence="10">2.1.1.193</ecNumber>
    </recommendedName>
</protein>
<reference evidence="13 14" key="1">
    <citation type="submission" date="2021-03" db="EMBL/GenBank/DDBJ databases">
        <title>Genomic and phenotypic characterization of Chloracidobacterium isolates provides evidence for multiple species.</title>
        <authorList>
            <person name="Saini M.K."/>
            <person name="Costas A.M.G."/>
            <person name="Tank M."/>
            <person name="Bryant D.A."/>
        </authorList>
    </citation>
    <scope>NUCLEOTIDE SEQUENCE [LARGE SCALE GENOMIC DNA]</scope>
    <source>
        <strain evidence="13 14">BV2-C</strain>
    </source>
</reference>
<dbReference type="PANTHER" id="PTHR30027">
    <property type="entry name" value="RIBOSOMAL RNA SMALL SUBUNIT METHYLTRANSFERASE E"/>
    <property type="match status" value="1"/>
</dbReference>
<evidence type="ECO:0000256" key="8">
    <source>
        <dbReference type="ARBA" id="ARBA00025699"/>
    </source>
</evidence>
<accession>A0ABX8B6X9</accession>
<evidence type="ECO:0000313" key="13">
    <source>
        <dbReference type="EMBL" id="QUW02192.1"/>
    </source>
</evidence>
<dbReference type="Gene3D" id="3.40.1280.10">
    <property type="match status" value="1"/>
</dbReference>
<evidence type="ECO:0000256" key="1">
    <source>
        <dbReference type="ARBA" id="ARBA00004496"/>
    </source>
</evidence>
<dbReference type="InterPro" id="IPR029028">
    <property type="entry name" value="Alpha/beta_knot_MTases"/>
</dbReference>
<comment type="function">
    <text evidence="8 10">Specifically methylates the N3 position of the uracil ring of uridine 1498 (m3U1498) in 16S rRNA. Acts on the fully assembled 30S ribosomal subunit.</text>
</comment>
<evidence type="ECO:0000256" key="3">
    <source>
        <dbReference type="ARBA" id="ARBA00022490"/>
    </source>
</evidence>
<keyword evidence="5 10" id="KW-0489">Methyltransferase</keyword>
<feature type="domain" description="Ribosomal RNA small subunit methyltransferase E methyltransferase" evidence="11">
    <location>
        <begin position="75"/>
        <end position="237"/>
    </location>
</feature>
<evidence type="ECO:0000256" key="7">
    <source>
        <dbReference type="ARBA" id="ARBA00022691"/>
    </source>
</evidence>
<evidence type="ECO:0000256" key="5">
    <source>
        <dbReference type="ARBA" id="ARBA00022603"/>
    </source>
</evidence>
<sequence length="250" mass="27041">MPGHRFYAPLENFTAESVCLPDDEAHHARQVLRVQVGETVSVFDGCGRVFQATVAEVSKRRVRLTLGPALPVTGESPLALTLGVALLKSDKFEWVIQKAVELGVTCIIPLTTRHVEPSVLRGASERLERWRRIGREATKQCGRSHLTAIASPHGLADVLTMPGVKFFFTERQGVDWSMAVNRVGPCPAAVVALVGPEGGWSESEQALAEAHNAVCLKLGPRILRAETAAILAVGLLQSAFGDFVVNHHDT</sequence>
<dbReference type="PANTHER" id="PTHR30027:SF3">
    <property type="entry name" value="16S RRNA (URACIL(1498)-N(3))-METHYLTRANSFERASE"/>
    <property type="match status" value="1"/>
</dbReference>
<dbReference type="InterPro" id="IPR046887">
    <property type="entry name" value="RsmE_PUA-like"/>
</dbReference>
<evidence type="ECO:0000313" key="14">
    <source>
        <dbReference type="Proteomes" id="UP000676506"/>
    </source>
</evidence>
<dbReference type="InterPro" id="IPR006700">
    <property type="entry name" value="RsmE"/>
</dbReference>
<name>A0ABX8B6X9_9BACT</name>
<keyword evidence="7 10" id="KW-0949">S-adenosyl-L-methionine</keyword>
<evidence type="ECO:0000256" key="9">
    <source>
        <dbReference type="ARBA" id="ARBA00047944"/>
    </source>
</evidence>
<dbReference type="RefSeq" id="WP_211428082.1">
    <property type="nucleotide sequence ID" value="NZ_CP072648.1"/>
</dbReference>
<dbReference type="CDD" id="cd18084">
    <property type="entry name" value="RsmE-like"/>
    <property type="match status" value="1"/>
</dbReference>
<dbReference type="InterPro" id="IPR015947">
    <property type="entry name" value="PUA-like_sf"/>
</dbReference>